<feature type="region of interest" description="Disordered" evidence="1">
    <location>
        <begin position="1142"/>
        <end position="1177"/>
    </location>
</feature>
<feature type="region of interest" description="Disordered" evidence="1">
    <location>
        <begin position="113"/>
        <end position="138"/>
    </location>
</feature>
<feature type="region of interest" description="Disordered" evidence="1">
    <location>
        <begin position="1418"/>
        <end position="1444"/>
    </location>
</feature>
<dbReference type="InterPro" id="IPR010221">
    <property type="entry name" value="VCBS_dom"/>
</dbReference>
<dbReference type="Pfam" id="PF17803">
    <property type="entry name" value="Cadherin_4"/>
    <property type="match status" value="1"/>
</dbReference>
<evidence type="ECO:0000313" key="3">
    <source>
        <dbReference type="EMBL" id="NVE94174.1"/>
    </source>
</evidence>
<dbReference type="Pfam" id="PF19116">
    <property type="entry name" value="DUF5801"/>
    <property type="match status" value="1"/>
</dbReference>
<feature type="domain" description="VWFA" evidence="2">
    <location>
        <begin position="2340"/>
        <end position="2525"/>
    </location>
</feature>
<keyword evidence="4" id="KW-1185">Reference proteome</keyword>
<protein>
    <submittedName>
        <fullName evidence="3">Tandem-95 repeat protein</fullName>
    </submittedName>
</protein>
<dbReference type="Gene3D" id="2.60.40.3440">
    <property type="match status" value="1"/>
</dbReference>
<dbReference type="SUPFAM" id="SSF53300">
    <property type="entry name" value="vWA-like"/>
    <property type="match status" value="1"/>
</dbReference>
<dbReference type="InterPro" id="IPR036465">
    <property type="entry name" value="vWFA_dom_sf"/>
</dbReference>
<evidence type="ECO:0000256" key="1">
    <source>
        <dbReference type="SAM" id="MobiDB-lite"/>
    </source>
</evidence>
<dbReference type="SMART" id="SM00327">
    <property type="entry name" value="VWA"/>
    <property type="match status" value="1"/>
</dbReference>
<reference evidence="3 4" key="1">
    <citation type="submission" date="2020-06" db="EMBL/GenBank/DDBJ databases">
        <title>Altererythrobacter lutimaris sp. nov., a marine bacterium isolated from a tidal flat.</title>
        <authorList>
            <person name="Kim D."/>
            <person name="Yoo Y."/>
            <person name="Kim J.-J."/>
        </authorList>
    </citation>
    <scope>NUCLEOTIDE SEQUENCE [LARGE SCALE GENOMIC DNA]</scope>
    <source>
        <strain evidence="3 4">JGD-16</strain>
    </source>
</reference>
<comment type="caution">
    <text evidence="3">The sequence shown here is derived from an EMBL/GenBank/DDBJ whole genome shotgun (WGS) entry which is preliminary data.</text>
</comment>
<dbReference type="Pfam" id="PF17963">
    <property type="entry name" value="Big_9"/>
    <property type="match status" value="3"/>
</dbReference>
<sequence length="2923" mass="295629">MTDFNGSKNGDFDRGEMAHAGGVETSGLYQESEASPSSARQVLMPDADGIVVLPEGVSLNDITVNGRDLVINLADGTQLVIPDGAIIVPQLVVEGVAVPPLTLAALLNDAELNPEAGPEDQTPSSGGNFAGDEGAIQDPFDLGDLLPYTELPAAQEEEEETIPFEDFEPEIVIETPDNPIGVVNAQASVNEAGLPEREGEPEGTDEPSDSEATTGTIVITSPDGIGSISINGVEITGPGQEIVTDLGVLTVTGIDLETGEVTYEYRLTDNTTGDDTTDVFEVTVEDLDGDTATATLTVAILDDAPIATDDTGTVPAGEFGPIDGNVVDNDVPGADDFPEDGAVTGFSNDGGTAAPGESLQGEYGVLTLNPDGSYTYVRDPGTPGGVQDVFTYDIVDTDGSTATAALTIDIGDAPTTITFVPSTGAGAEVSEEGLPARGDEPEGTDEPSDSETTVGTITFESPDGLGSVSIGGVVVEEGSLPQTIISDDTGTLIVTGFTFDPVAGEGTLTYEYTLTDNTDGDDTSVDFELVVTDLDGDEATDTLTITIIDDAPEALDDAAGQVEENDPVTVNVLENDIEGADGVEPSTVELVEGTLTGSGTLVNNGDGTFTYTPAAGDPAEVTFDYQITDGDGDTSTATVTLTIQPDSPISIEVEGDNDVDEAGLPARGDEPAGSDEPSDSEIATGVIAIETGNDTLASLVINGVDVTNGGTVTTDRGVLTITLDNGEYSYSYELTDNTSGDDTTDEFTLEVVDSDGSTDSTTLTISIVDDTPEAFDDSNSIEAGEFGPVEGSVLTNDTVGADDAVVTSYVGSAGSGDAGETVQGTYGTLTINADGTYSYTRDPGTPGGVEDVFTYTITDGDGDTSTAELVIDIADAPVTLDLPAEGAGGTVVDEDGLAGPPAGSAADTDSEFTTGTFTFAAGDGVARVLIDGVEVTAVGQTFTGAHGTLTIDAIADGSITYTYELTSPTSGDNTSDDFVIRVEDNDDDFAESTLEIAIVDDAPTANADEDSVTEDGPLTATGNVVTGIDIGIFDTNTTDGVADVTGADGASVTGVAAGDVGADVNGNVGSAVTGAYGSITILANGDYVYTLDNVNPLVQGLDGTETLSEVFTYTITDGDGDPATTTVTITINGVDDPVVINGLDGQGSEETVDEDDLPEGSSPNEPALTPDGTFSVDSPEGLDTLTVGGVEVFGDGVTYPVEIEGEYGTIRITGVTPTVDDNGDVTSVEVAYEYVLDENTLDHSPTTGEDPLTDSFEVVATDTDGSTSTASLDVDVIDDVPEATDNTNTVTEGGETSGNVLTDDDGNGVDNPGADGYAAGGAVVGITSVNEGISDGEADGDGNFVIEGQYGTLTLNADGSYTYVANPNVVNTDETDTFTYTIRDGDGDEATAELVINVANVAGEVSDNDVTVNEAGLMDGTGELADGDAGNDSDTSESGSGQITVTGATGPLVYILEDPADGAFGTLTLNPDGSYTYVLDTPFDHDPDAPGADTNTANGVESFSYRVEDTNGNIIGSGEIVVSVIDDIPQVDLGLTQGAPMALETQDADTIGAASDTDSADFSGAFAVVDSLFGADGAGTLETTYALGLTVAEGTDSGLNSNGADIFLYVSDDGTIVGSTSATEPAADDASVIFTLTVDANGTITLTQNAEVDHSVSDDGAPFDGDAVLLGSGLVELVATATITDSDGDVVSDSEALDLGGLVGFADDGPVAVADVNSVGEDDASVSGNVLTDGTADDFGADGPATTTPAGGVVGVELGDDTSAPATGAPGTPIAGAWGTLTLAADGSYTYVVNSAAVQGLGNGESETDTFIYTIEDGDGDTSTVTLTITINGANDAPTAVAGVAAVSDEGLADSNPDNAGTPTDTTNSATFLTGDLQIADADTNDTLDVTLGIPTETISIVDGSTAVALTWAVIDGGNTLVGYVSDVNDPSVIVAASDDGTYTVELLDPIFHDETGVEDVESFVVPVTVSDGTASTPTTITVSLEDDSPILTAPIADAGTSNDPDAPIVVGDLNFEAGADGPSADVTITVDTTGLTVGGEALTTVQDGNVLTAFVDANGNGEFDTGDTAAFTVTVDPTAGTSGEYEFDLITPLDGDTTLIDLLSDGAFGVGPSQSVLVSQDTTGDELVFVTGWEPNGNGGEFTGTELTDWLNGGNPDLTQVPGVNGSTAGFGVNNNNFDTGEFLRFDFGSLDDYDGAGGYTPPGGTNLLNATSASFSVSNFGNGDVTHFVAHFSDGSTQEFTLTGSGGGNGSATVNIIAPPGLSIAWVDAYQEDGSVKLNLSDLGVTDTNVDIDIPVTIELTDGDGDPVSDTFVINIGDDAPIAQDDLFDAQNVALDLNVAFVLDFSSSIDNTELNTQLTAVEAAAAELFDSTNGAVTITLVGFDANALTFGTFDSLADVVALLDSINPEAGGTRPLTRGTNYSAALTELTESWDPTAGDVNQMFFISDGRPSRGRGPNGEALNDDAEALWTQFVADNDFEITAIGIGDGIRESGLRAVDIDGEGDPILIEDFDDLLDSLVTVVIQPVSGNVLDNDTPSSNGIEIVSISVDGGIYSFDGTDITAPGGGTIAGDTFTVTTAMGGEFTFNFATGDWSYVPSQTSPTGMENFQYTVADADGDTDTAILRIDLTSVEDNAGVPKADVQEPVQAFLKLVDGELAGDEGAAQFGTGAGLANDNQASDQRGIASGQIAAAGLGFAMVNFAEMGSEFGNTSFTLADGLASNSTGDVATPLAEPPLGSIVELNADVLGAESGFGSVELGSDSLAEAIEAPATSFADFAAELGNTSSFELGLDLNAPAIATTVSPIGDALAVDGSAGLMEALLDLSEGSEATPDLADATGLATGETVDVVAILDDIMAESAVDALLDTLADNGDYGSPIDVASSILGEASLTQTVDGSAFAFDATQLADLSAEAAAVAASVG</sequence>
<dbReference type="InterPro" id="IPR040853">
    <property type="entry name" value="RapA2_cadherin-like"/>
</dbReference>
<dbReference type="CDD" id="cd00198">
    <property type="entry name" value="vWFA"/>
    <property type="match status" value="1"/>
</dbReference>
<feature type="region of interest" description="Disordered" evidence="1">
    <location>
        <begin position="659"/>
        <end position="679"/>
    </location>
</feature>
<dbReference type="PROSITE" id="PS50234">
    <property type="entry name" value="VWFA"/>
    <property type="match status" value="1"/>
</dbReference>
<organism evidence="3 4">
    <name type="scientific">Altererythrobacter lutimaris</name>
    <dbReference type="NCBI Taxonomy" id="2743979"/>
    <lineage>
        <taxon>Bacteria</taxon>
        <taxon>Pseudomonadati</taxon>
        <taxon>Pseudomonadota</taxon>
        <taxon>Alphaproteobacteria</taxon>
        <taxon>Sphingomonadales</taxon>
        <taxon>Erythrobacteraceae</taxon>
        <taxon>Altererythrobacter</taxon>
    </lineage>
</organism>
<dbReference type="NCBIfam" id="TIGR01965">
    <property type="entry name" value="VCBS_repeat"/>
    <property type="match status" value="3"/>
</dbReference>
<dbReference type="Pfam" id="PF13519">
    <property type="entry name" value="VWA_2"/>
    <property type="match status" value="1"/>
</dbReference>
<feature type="region of interest" description="Disordered" evidence="1">
    <location>
        <begin position="1283"/>
        <end position="1302"/>
    </location>
</feature>
<dbReference type="NCBIfam" id="NF012211">
    <property type="entry name" value="tand_rpt_95"/>
    <property type="match status" value="1"/>
</dbReference>
<dbReference type="InterPro" id="IPR013783">
    <property type="entry name" value="Ig-like_fold"/>
</dbReference>
<dbReference type="EMBL" id="JABWTA010000001">
    <property type="protein sequence ID" value="NVE94174.1"/>
    <property type="molecule type" value="Genomic_DNA"/>
</dbReference>
<accession>A0A850H4Q0</accession>
<dbReference type="Gene3D" id="2.60.40.10">
    <property type="entry name" value="Immunoglobulins"/>
    <property type="match status" value="1"/>
</dbReference>
<evidence type="ECO:0000259" key="2">
    <source>
        <dbReference type="PROSITE" id="PS50234"/>
    </source>
</evidence>
<proteinExistence type="predicted"/>
<dbReference type="InterPro" id="IPR002035">
    <property type="entry name" value="VWF_A"/>
</dbReference>
<feature type="compositionally biased region" description="Acidic residues" evidence="1">
    <location>
        <begin position="1425"/>
        <end position="1435"/>
    </location>
</feature>
<dbReference type="RefSeq" id="WP_176272479.1">
    <property type="nucleotide sequence ID" value="NZ_JABWTA010000001.1"/>
</dbReference>
<dbReference type="Proteomes" id="UP000546031">
    <property type="component" value="Unassembled WGS sequence"/>
</dbReference>
<feature type="region of interest" description="Disordered" evidence="1">
    <location>
        <begin position="194"/>
        <end position="221"/>
    </location>
</feature>
<feature type="region of interest" description="Disordered" evidence="1">
    <location>
        <begin position="425"/>
        <end position="454"/>
    </location>
</feature>
<gene>
    <name evidence="3" type="ORF">HUO12_04595</name>
</gene>
<dbReference type="InterPro" id="IPR043824">
    <property type="entry name" value="DUF5801"/>
</dbReference>
<feature type="compositionally biased region" description="Polar residues" evidence="1">
    <location>
        <begin position="210"/>
        <end position="219"/>
    </location>
</feature>
<evidence type="ECO:0000313" key="4">
    <source>
        <dbReference type="Proteomes" id="UP000546031"/>
    </source>
</evidence>
<name>A0A850H4Q0_9SPHN</name>
<dbReference type="Gene3D" id="3.40.50.410">
    <property type="entry name" value="von Willebrand factor, type A domain"/>
    <property type="match status" value="1"/>
</dbReference>